<evidence type="ECO:0000313" key="2">
    <source>
        <dbReference type="EMBL" id="TGK17169.1"/>
    </source>
</evidence>
<dbReference type="AlphaFoldDB" id="A0A4R9GM89"/>
<gene>
    <name evidence="2" type="ORF">EHO61_12145</name>
</gene>
<evidence type="ECO:0000313" key="3">
    <source>
        <dbReference type="Proteomes" id="UP000297855"/>
    </source>
</evidence>
<dbReference type="SUPFAM" id="SSF53474">
    <property type="entry name" value="alpha/beta-Hydrolases"/>
    <property type="match status" value="1"/>
</dbReference>
<dbReference type="Proteomes" id="UP000297855">
    <property type="component" value="Unassembled WGS sequence"/>
</dbReference>
<accession>A0A4R9GM89</accession>
<feature type="domain" description="Serine aminopeptidase S33" evidence="1">
    <location>
        <begin position="96"/>
        <end position="232"/>
    </location>
</feature>
<proteinExistence type="predicted"/>
<dbReference type="EMBL" id="RQEV01000012">
    <property type="protein sequence ID" value="TGK17169.1"/>
    <property type="molecule type" value="Genomic_DNA"/>
</dbReference>
<protein>
    <submittedName>
        <fullName evidence="2">Alpha/beta hydrolase</fullName>
    </submittedName>
</protein>
<comment type="caution">
    <text evidence="2">The sequence shown here is derived from an EMBL/GenBank/DDBJ whole genome shotgun (WGS) entry which is preliminary data.</text>
</comment>
<dbReference type="Pfam" id="PF12146">
    <property type="entry name" value="Hydrolase_4"/>
    <property type="match status" value="1"/>
</dbReference>
<keyword evidence="3" id="KW-1185">Reference proteome</keyword>
<dbReference type="PANTHER" id="PTHR43358:SF4">
    <property type="entry name" value="ALPHA_BETA HYDROLASE FOLD-1 DOMAIN-CONTAINING PROTEIN"/>
    <property type="match status" value="1"/>
</dbReference>
<sequence>MKFRLVWISVLVLSLICIGILASVWSASSELLFPVWRNASKNWSVCDPETEKHWGKGCGNLLQTREFRFEEGTFPSLNGYELPGWFVRTAENGGGKPQGVILFVHGGGSDRREMTRYVRFFLDLNLDVLSVDLSCHGQAPCVMPGLTYGERESRDVISIYLYLSRKYSKVYALGSSVGASSILTAIPEMPELSGVIAENPMFDFRRLILETSSAPKFIPEWFKKFLLEVSMVRGKFDGISSPANSLRMPGKIPVFFIHSKEDKIVPYRHTEELATLYKGPKTVWLLEKGEHGSVWEKNPNEYRNRVRNFLQRKSPSGN</sequence>
<keyword evidence="2" id="KW-0378">Hydrolase</keyword>
<evidence type="ECO:0000259" key="1">
    <source>
        <dbReference type="Pfam" id="PF12146"/>
    </source>
</evidence>
<organism evidence="2 3">
    <name type="scientific">Leptospira fluminis</name>
    <dbReference type="NCBI Taxonomy" id="2484979"/>
    <lineage>
        <taxon>Bacteria</taxon>
        <taxon>Pseudomonadati</taxon>
        <taxon>Spirochaetota</taxon>
        <taxon>Spirochaetia</taxon>
        <taxon>Leptospirales</taxon>
        <taxon>Leptospiraceae</taxon>
        <taxon>Leptospira</taxon>
    </lineage>
</organism>
<dbReference type="Gene3D" id="3.40.50.1820">
    <property type="entry name" value="alpha/beta hydrolase"/>
    <property type="match status" value="1"/>
</dbReference>
<dbReference type="InterPro" id="IPR029058">
    <property type="entry name" value="AB_hydrolase_fold"/>
</dbReference>
<dbReference type="RefSeq" id="WP_135813861.1">
    <property type="nucleotide sequence ID" value="NZ_RQEV01000012.1"/>
</dbReference>
<dbReference type="GO" id="GO:0016787">
    <property type="term" value="F:hydrolase activity"/>
    <property type="evidence" value="ECO:0007669"/>
    <property type="project" value="UniProtKB-KW"/>
</dbReference>
<dbReference type="InterPro" id="IPR052920">
    <property type="entry name" value="DNA-binding_regulatory"/>
</dbReference>
<name>A0A4R9GM89_9LEPT</name>
<dbReference type="InterPro" id="IPR022742">
    <property type="entry name" value="Hydrolase_4"/>
</dbReference>
<dbReference type="OrthoDB" id="9776685at2"/>
<dbReference type="PANTHER" id="PTHR43358">
    <property type="entry name" value="ALPHA/BETA-HYDROLASE"/>
    <property type="match status" value="1"/>
</dbReference>
<reference evidence="2" key="1">
    <citation type="journal article" date="2019" name="PLoS Negl. Trop. Dis.">
        <title>Revisiting the worldwide diversity of Leptospira species in the environment.</title>
        <authorList>
            <person name="Vincent A.T."/>
            <person name="Schiettekatte O."/>
            <person name="Bourhy P."/>
            <person name="Veyrier F.J."/>
            <person name="Picardeau M."/>
        </authorList>
    </citation>
    <scope>NUCLEOTIDE SEQUENCE [LARGE SCALE GENOMIC DNA]</scope>
    <source>
        <strain evidence="2">SCS5</strain>
    </source>
</reference>